<dbReference type="EMBL" id="CASHTH010002395">
    <property type="protein sequence ID" value="CAI8029302.1"/>
    <property type="molecule type" value="Genomic_DNA"/>
</dbReference>
<evidence type="ECO:0000313" key="2">
    <source>
        <dbReference type="Proteomes" id="UP001174909"/>
    </source>
</evidence>
<dbReference type="AlphaFoldDB" id="A0AA35SHP4"/>
<dbReference type="Proteomes" id="UP001174909">
    <property type="component" value="Unassembled WGS sequence"/>
</dbReference>
<accession>A0AA35SHP4</accession>
<organism evidence="1 2">
    <name type="scientific">Geodia barretti</name>
    <name type="common">Barrett's horny sponge</name>
    <dbReference type="NCBI Taxonomy" id="519541"/>
    <lineage>
        <taxon>Eukaryota</taxon>
        <taxon>Metazoa</taxon>
        <taxon>Porifera</taxon>
        <taxon>Demospongiae</taxon>
        <taxon>Heteroscleromorpha</taxon>
        <taxon>Tetractinellida</taxon>
        <taxon>Astrophorina</taxon>
        <taxon>Geodiidae</taxon>
        <taxon>Geodia</taxon>
    </lineage>
</organism>
<keyword evidence="2" id="KW-1185">Reference proteome</keyword>
<name>A0AA35SHP4_GEOBA</name>
<dbReference type="Pfam" id="PF13385">
    <property type="entry name" value="Laminin_G_3"/>
    <property type="match status" value="1"/>
</dbReference>
<reference evidence="1" key="1">
    <citation type="submission" date="2023-03" db="EMBL/GenBank/DDBJ databases">
        <authorList>
            <person name="Steffen K."/>
            <person name="Cardenas P."/>
        </authorList>
    </citation>
    <scope>NUCLEOTIDE SEQUENCE</scope>
</reference>
<sequence length="70" mass="7568">MVWNDNNIEIGGRPDTNGGANLYKGMLDELAVYDRALTAAEVETVMNARDILTVDAAGKLTMIWGALKAK</sequence>
<proteinExistence type="predicted"/>
<comment type="caution">
    <text evidence="1">The sequence shown here is derived from an EMBL/GenBank/DDBJ whole genome shotgun (WGS) entry which is preliminary data.</text>
</comment>
<dbReference type="InterPro" id="IPR013320">
    <property type="entry name" value="ConA-like_dom_sf"/>
</dbReference>
<dbReference type="Gene3D" id="2.60.120.200">
    <property type="match status" value="1"/>
</dbReference>
<evidence type="ECO:0000313" key="1">
    <source>
        <dbReference type="EMBL" id="CAI8029302.1"/>
    </source>
</evidence>
<dbReference type="SUPFAM" id="SSF49899">
    <property type="entry name" value="Concanavalin A-like lectins/glucanases"/>
    <property type="match status" value="1"/>
</dbReference>
<protein>
    <submittedName>
        <fullName evidence="1">Uncharacterized protein</fullName>
    </submittedName>
</protein>
<gene>
    <name evidence="1" type="ORF">GBAR_LOCUS16649</name>
</gene>